<dbReference type="Proteomes" id="UP000315700">
    <property type="component" value="Chromosome"/>
</dbReference>
<dbReference type="EMBL" id="CP036271">
    <property type="protein sequence ID" value="QDT54799.1"/>
    <property type="molecule type" value="Genomic_DNA"/>
</dbReference>
<evidence type="ECO:0000313" key="3">
    <source>
        <dbReference type="Proteomes" id="UP000315700"/>
    </source>
</evidence>
<protein>
    <submittedName>
        <fullName evidence="2">Uncharacterized protein</fullName>
    </submittedName>
</protein>
<gene>
    <name evidence="2" type="ORF">Pan44_28370</name>
</gene>
<evidence type="ECO:0000313" key="2">
    <source>
        <dbReference type="EMBL" id="QDT54799.1"/>
    </source>
</evidence>
<dbReference type="InParanoid" id="A0A517SFA0"/>
<keyword evidence="1" id="KW-0812">Transmembrane</keyword>
<proteinExistence type="predicted"/>
<evidence type="ECO:0000256" key="1">
    <source>
        <dbReference type="SAM" id="Phobius"/>
    </source>
</evidence>
<sequence length="159" mass="17454">MTSPPSPPNRRRRRIVVTLAVVAVGLCWLFYEAVRVSNEVGIVAPGAIPRTEGSLASLFDGHAVFFERYYSSHNLAGHLTVFGRSSPSRFEAFAFQAGLDHRPDGGNALNHSLTDGITAFLNEDDPTFAGELNLSSDRRMYVEAALHRDSGETVVRCKF</sequence>
<feature type="transmembrane region" description="Helical" evidence="1">
    <location>
        <begin position="12"/>
        <end position="31"/>
    </location>
</feature>
<dbReference type="KEGG" id="ccos:Pan44_28370"/>
<keyword evidence="3" id="KW-1185">Reference proteome</keyword>
<keyword evidence="1" id="KW-1133">Transmembrane helix</keyword>
<organism evidence="2 3">
    <name type="scientific">Caulifigura coniformis</name>
    <dbReference type="NCBI Taxonomy" id="2527983"/>
    <lineage>
        <taxon>Bacteria</taxon>
        <taxon>Pseudomonadati</taxon>
        <taxon>Planctomycetota</taxon>
        <taxon>Planctomycetia</taxon>
        <taxon>Planctomycetales</taxon>
        <taxon>Planctomycetaceae</taxon>
        <taxon>Caulifigura</taxon>
    </lineage>
</organism>
<dbReference type="AlphaFoldDB" id="A0A517SFA0"/>
<accession>A0A517SFA0</accession>
<name>A0A517SFA0_9PLAN</name>
<reference evidence="2 3" key="1">
    <citation type="submission" date="2019-02" db="EMBL/GenBank/DDBJ databases">
        <title>Deep-cultivation of Planctomycetes and their phenomic and genomic characterization uncovers novel biology.</title>
        <authorList>
            <person name="Wiegand S."/>
            <person name="Jogler M."/>
            <person name="Boedeker C."/>
            <person name="Pinto D."/>
            <person name="Vollmers J."/>
            <person name="Rivas-Marin E."/>
            <person name="Kohn T."/>
            <person name="Peeters S.H."/>
            <person name="Heuer A."/>
            <person name="Rast P."/>
            <person name="Oberbeckmann S."/>
            <person name="Bunk B."/>
            <person name="Jeske O."/>
            <person name="Meyerdierks A."/>
            <person name="Storesund J.E."/>
            <person name="Kallscheuer N."/>
            <person name="Luecker S."/>
            <person name="Lage O.M."/>
            <person name="Pohl T."/>
            <person name="Merkel B.J."/>
            <person name="Hornburger P."/>
            <person name="Mueller R.-W."/>
            <person name="Bruemmer F."/>
            <person name="Labrenz M."/>
            <person name="Spormann A.M."/>
            <person name="Op den Camp H."/>
            <person name="Overmann J."/>
            <person name="Amann R."/>
            <person name="Jetten M.S.M."/>
            <person name="Mascher T."/>
            <person name="Medema M.H."/>
            <person name="Devos D.P."/>
            <person name="Kaster A.-K."/>
            <person name="Ovreas L."/>
            <person name="Rohde M."/>
            <person name="Galperin M.Y."/>
            <person name="Jogler C."/>
        </authorList>
    </citation>
    <scope>NUCLEOTIDE SEQUENCE [LARGE SCALE GENOMIC DNA]</scope>
    <source>
        <strain evidence="2 3">Pan44</strain>
    </source>
</reference>
<keyword evidence="1" id="KW-0472">Membrane</keyword>